<dbReference type="SUPFAM" id="SSF51261">
    <property type="entry name" value="Duplicated hybrid motif"/>
    <property type="match status" value="1"/>
</dbReference>
<dbReference type="CDD" id="cd00118">
    <property type="entry name" value="LysM"/>
    <property type="match status" value="2"/>
</dbReference>
<dbReference type="Pfam" id="PF01551">
    <property type="entry name" value="Peptidase_M23"/>
    <property type="match status" value="1"/>
</dbReference>
<organism evidence="3 4">
    <name type="scientific">Marinitoga hydrogenitolerans (strain DSM 16785 / JCM 12826 / AT1271)</name>
    <dbReference type="NCBI Taxonomy" id="1122195"/>
    <lineage>
        <taxon>Bacteria</taxon>
        <taxon>Thermotogati</taxon>
        <taxon>Thermotogota</taxon>
        <taxon>Thermotogae</taxon>
        <taxon>Petrotogales</taxon>
        <taxon>Petrotogaceae</taxon>
        <taxon>Marinitoga</taxon>
    </lineage>
</organism>
<dbReference type="EMBL" id="FQUI01000072">
    <property type="protein sequence ID" value="SHF32936.1"/>
    <property type="molecule type" value="Genomic_DNA"/>
</dbReference>
<dbReference type="OrthoDB" id="9814460at2"/>
<keyword evidence="3" id="KW-0378">Hydrolase</keyword>
<dbReference type="InterPro" id="IPR036779">
    <property type="entry name" value="LysM_dom_sf"/>
</dbReference>
<comment type="caution">
    <text evidence="3">The sequence shown here is derived from an EMBL/GenBank/DDBJ whole genome shotgun (WGS) entry which is preliminary data.</text>
</comment>
<dbReference type="Pfam" id="PF01476">
    <property type="entry name" value="LysM"/>
    <property type="match status" value="2"/>
</dbReference>
<feature type="domain" description="LysM" evidence="2">
    <location>
        <begin position="23"/>
        <end position="68"/>
    </location>
</feature>
<dbReference type="InterPro" id="IPR011055">
    <property type="entry name" value="Dup_hybrid_motif"/>
</dbReference>
<reference evidence="3" key="1">
    <citation type="submission" date="2016-11" db="EMBL/GenBank/DDBJ databases">
        <authorList>
            <person name="Varghese N."/>
            <person name="Submissions S."/>
        </authorList>
    </citation>
    <scope>NUCLEOTIDE SEQUENCE [LARGE SCALE GENOMIC DNA]</scope>
    <source>
        <strain evidence="3">DSM 16785</strain>
    </source>
</reference>
<evidence type="ECO:0000256" key="1">
    <source>
        <dbReference type="ARBA" id="ARBA00022729"/>
    </source>
</evidence>
<dbReference type="PANTHER" id="PTHR21666:SF289">
    <property type="entry name" value="L-ALA--D-GLU ENDOPEPTIDASE"/>
    <property type="match status" value="1"/>
</dbReference>
<dbReference type="Proteomes" id="UP000184334">
    <property type="component" value="Unassembled WGS sequence"/>
</dbReference>
<dbReference type="PROSITE" id="PS51782">
    <property type="entry name" value="LYSM"/>
    <property type="match status" value="2"/>
</dbReference>
<dbReference type="RefSeq" id="WP_072866104.1">
    <property type="nucleotide sequence ID" value="NZ_FQUI01000072.1"/>
</dbReference>
<dbReference type="GO" id="GO:0004222">
    <property type="term" value="F:metalloendopeptidase activity"/>
    <property type="evidence" value="ECO:0007669"/>
    <property type="project" value="TreeGrafter"/>
</dbReference>
<feature type="domain" description="LysM" evidence="2">
    <location>
        <begin position="74"/>
        <end position="118"/>
    </location>
</feature>
<dbReference type="SUPFAM" id="SSF54106">
    <property type="entry name" value="LysM domain"/>
    <property type="match status" value="1"/>
</dbReference>
<dbReference type="AlphaFoldDB" id="A0A1M5ARZ2"/>
<dbReference type="InterPro" id="IPR018392">
    <property type="entry name" value="LysM"/>
</dbReference>
<dbReference type="SMART" id="SM00257">
    <property type="entry name" value="LysM"/>
    <property type="match status" value="2"/>
</dbReference>
<gene>
    <name evidence="3" type="ORF">SAMN02745164_02254</name>
</gene>
<dbReference type="Gene3D" id="3.10.350.10">
    <property type="entry name" value="LysM domain"/>
    <property type="match status" value="2"/>
</dbReference>
<sequence>MRNRFILLILIALPLLIFSVKTYTYTIQSGDSLEKIANKLNIPLSIIIDYNPEYAYKKYIYAGKKLIIPEKPVIIYEVKSGDSLSYIAKTFFSDASLIAEYNNIKNPNLLYIGQKLEIPYEYIGLSFNKNVDVSWPVWGEITSLYGWRIHPIYKEKRFHSGIDIALSEGLPILSAVTGKVVEVKKDNGYGIYVKIKAGKHYYIFAHMSKALAVVGEIVKKGELIGRIGSTGISTGPHVHFEVRTLAERSIDPFNLLPGFKYAHVPIEKHYMGGN</sequence>
<dbReference type="STRING" id="1122195.SAMN02745164_02254"/>
<proteinExistence type="predicted"/>
<dbReference type="PANTHER" id="PTHR21666">
    <property type="entry name" value="PEPTIDASE-RELATED"/>
    <property type="match status" value="1"/>
</dbReference>
<name>A0A1M5ARZ2_MARH1</name>
<evidence type="ECO:0000313" key="3">
    <source>
        <dbReference type="EMBL" id="SHF32936.1"/>
    </source>
</evidence>
<accession>A0A1M5ARZ2</accession>
<dbReference type="CDD" id="cd12797">
    <property type="entry name" value="M23_peptidase"/>
    <property type="match status" value="1"/>
</dbReference>
<keyword evidence="1" id="KW-0732">Signal</keyword>
<evidence type="ECO:0000259" key="2">
    <source>
        <dbReference type="PROSITE" id="PS51782"/>
    </source>
</evidence>
<dbReference type="InterPro" id="IPR050570">
    <property type="entry name" value="Cell_wall_metabolism_enzyme"/>
</dbReference>
<dbReference type="Gene3D" id="2.70.70.10">
    <property type="entry name" value="Glucose Permease (Domain IIA)"/>
    <property type="match status" value="1"/>
</dbReference>
<protein>
    <submittedName>
        <fullName evidence="3">Murein DD-endopeptidase MepM and murein hydrolase activator NlpD, contain LysM domain</fullName>
    </submittedName>
</protein>
<dbReference type="InterPro" id="IPR016047">
    <property type="entry name" value="M23ase_b-sheet_dom"/>
</dbReference>
<keyword evidence="4" id="KW-1185">Reference proteome</keyword>
<evidence type="ECO:0000313" key="4">
    <source>
        <dbReference type="Proteomes" id="UP000184334"/>
    </source>
</evidence>